<organism evidence="5 6">
    <name type="scientific">Ceratodon purpureus</name>
    <name type="common">Fire moss</name>
    <name type="synonym">Dicranum purpureum</name>
    <dbReference type="NCBI Taxonomy" id="3225"/>
    <lineage>
        <taxon>Eukaryota</taxon>
        <taxon>Viridiplantae</taxon>
        <taxon>Streptophyta</taxon>
        <taxon>Embryophyta</taxon>
        <taxon>Bryophyta</taxon>
        <taxon>Bryophytina</taxon>
        <taxon>Bryopsida</taxon>
        <taxon>Dicranidae</taxon>
        <taxon>Pseudoditrichales</taxon>
        <taxon>Ditrichaceae</taxon>
        <taxon>Ceratodon</taxon>
    </lineage>
</organism>
<dbReference type="EMBL" id="CM026424">
    <property type="protein sequence ID" value="KAG0578500.1"/>
    <property type="molecule type" value="Genomic_DNA"/>
</dbReference>
<sequence length="637" mass="68818">MRTPELADAEKLAIANVERAWQHNGKALGHGEQEGQSKGVGEVRSRARKGRAGQKKQPQRGLGVAQLEKLRLQEQSKQEAACLVSLQSLPSMGFTEQNQNGAMYLRHIKGGTSHHHTNARGSAPLAFGNGRLGPPDKLAEYLAREGHRHPGKGGTMDGDVFQTFMSLASSDQYRSVSLSRHERGHSVSIMLPLRKDDSEMAFICNNYPQAVTLGKNVHDPSSSSANTPGTEGSPTSSPGPSALACVASPPNSSVRESSYFSSALISRASPASSHPSSVEIGDEKPSSAEMDMPNESMLHGFSSVSSKNVVEVGMINAKLFPVVVTADAGGAPIFTLTTPQGFDPSSGPAIVDRLPRECNNIVPVVVGVTGNGDKSKELSSVQSFSSNHSWSALHSKSRGWKRPREALHESTCELMHSNRLDLNESDAADKADSGSAVVVRGQQSAVEAHHSEGLIRNALEDCSTHPLKISLCGSWDEIRSSETAAVRDVGFFSDISLLKSRPHESKRNKSCSSVFPPSSLTLNRRRCLSSPEFQLLTGSDRQKSTGDFLTLGLSSYSASAQHEDKDNSQEAMTPEGNRQVDMSYKGGHDILQLHLCSPQQAQVQQMRPYPGSLTEQCHRQTERKMEESLDLRLKLAL</sequence>
<keyword evidence="1" id="KW-0678">Repressor</keyword>
<dbReference type="PANTHER" id="PTHR33388:SF2">
    <property type="entry name" value="PROTEIN SPOROCYTELESS"/>
    <property type="match status" value="1"/>
</dbReference>
<feature type="compositionally biased region" description="Basic residues" evidence="4">
    <location>
        <begin position="46"/>
        <end position="58"/>
    </location>
</feature>
<name>A0A8T0I4K1_CERPU</name>
<keyword evidence="3" id="KW-0804">Transcription</keyword>
<keyword evidence="2" id="KW-0805">Transcription regulation</keyword>
<keyword evidence="6" id="KW-1185">Reference proteome</keyword>
<proteinExistence type="predicted"/>
<dbReference type="PANTHER" id="PTHR33388">
    <property type="entry name" value="OS01G0212500 PROTEIN"/>
    <property type="match status" value="1"/>
</dbReference>
<gene>
    <name evidence="5" type="ORF">KC19_4G027600</name>
</gene>
<accession>A0A8T0I4K1</accession>
<reference evidence="5" key="1">
    <citation type="submission" date="2020-06" db="EMBL/GenBank/DDBJ databases">
        <title>WGS assembly of Ceratodon purpureus strain R40.</title>
        <authorList>
            <person name="Carey S.B."/>
            <person name="Jenkins J."/>
            <person name="Shu S."/>
            <person name="Lovell J.T."/>
            <person name="Sreedasyam A."/>
            <person name="Maumus F."/>
            <person name="Tiley G.P."/>
            <person name="Fernandez-Pozo N."/>
            <person name="Barry K."/>
            <person name="Chen C."/>
            <person name="Wang M."/>
            <person name="Lipzen A."/>
            <person name="Daum C."/>
            <person name="Saski C.A."/>
            <person name="Payton A.C."/>
            <person name="Mcbreen J.C."/>
            <person name="Conrad R.E."/>
            <person name="Kollar L.M."/>
            <person name="Olsson S."/>
            <person name="Huttunen S."/>
            <person name="Landis J.B."/>
            <person name="Wickett N.J."/>
            <person name="Johnson M.G."/>
            <person name="Rensing S.A."/>
            <person name="Grimwood J."/>
            <person name="Schmutz J."/>
            <person name="Mcdaniel S.F."/>
        </authorList>
    </citation>
    <scope>NUCLEOTIDE SEQUENCE</scope>
    <source>
        <strain evidence="5">R40</strain>
    </source>
</reference>
<evidence type="ECO:0000256" key="4">
    <source>
        <dbReference type="SAM" id="MobiDB-lite"/>
    </source>
</evidence>
<dbReference type="GO" id="GO:0003700">
    <property type="term" value="F:DNA-binding transcription factor activity"/>
    <property type="evidence" value="ECO:0007669"/>
    <property type="project" value="InterPro"/>
</dbReference>
<evidence type="ECO:0000256" key="1">
    <source>
        <dbReference type="ARBA" id="ARBA00022491"/>
    </source>
</evidence>
<evidence type="ECO:0000313" key="5">
    <source>
        <dbReference type="EMBL" id="KAG0578500.1"/>
    </source>
</evidence>
<dbReference type="InterPro" id="IPR040356">
    <property type="entry name" value="SPEAR"/>
</dbReference>
<comment type="caution">
    <text evidence="5">The sequence shown here is derived from an EMBL/GenBank/DDBJ whole genome shotgun (WGS) entry which is preliminary data.</text>
</comment>
<feature type="region of interest" description="Disordered" evidence="4">
    <location>
        <begin position="214"/>
        <end position="249"/>
    </location>
</feature>
<evidence type="ECO:0000256" key="3">
    <source>
        <dbReference type="ARBA" id="ARBA00023163"/>
    </source>
</evidence>
<feature type="region of interest" description="Disordered" evidence="4">
    <location>
        <begin position="23"/>
        <end position="62"/>
    </location>
</feature>
<feature type="compositionally biased region" description="Low complexity" evidence="4">
    <location>
        <begin position="227"/>
        <end position="241"/>
    </location>
</feature>
<protein>
    <submittedName>
        <fullName evidence="5">Uncharacterized protein</fullName>
    </submittedName>
</protein>
<dbReference type="Proteomes" id="UP000822688">
    <property type="component" value="Chromosome 4"/>
</dbReference>
<evidence type="ECO:0000256" key="2">
    <source>
        <dbReference type="ARBA" id="ARBA00023015"/>
    </source>
</evidence>
<feature type="region of interest" description="Disordered" evidence="4">
    <location>
        <begin position="269"/>
        <end position="294"/>
    </location>
</feature>
<feature type="compositionally biased region" description="Basic and acidic residues" evidence="4">
    <location>
        <begin position="29"/>
        <end position="45"/>
    </location>
</feature>
<dbReference type="AlphaFoldDB" id="A0A8T0I4K1"/>
<dbReference type="OrthoDB" id="1926221at2759"/>
<evidence type="ECO:0000313" key="6">
    <source>
        <dbReference type="Proteomes" id="UP000822688"/>
    </source>
</evidence>